<evidence type="ECO:0000259" key="4">
    <source>
        <dbReference type="PROSITE" id="PS51294"/>
    </source>
</evidence>
<dbReference type="Gene3D" id="1.10.246.220">
    <property type="match status" value="1"/>
</dbReference>
<dbReference type="AlphaFoldDB" id="A0A2U1J4E4"/>
<dbReference type="InterPro" id="IPR017930">
    <property type="entry name" value="Myb_dom"/>
</dbReference>
<feature type="compositionally biased region" description="Polar residues" evidence="2">
    <location>
        <begin position="367"/>
        <end position="389"/>
    </location>
</feature>
<feature type="region of interest" description="Disordered" evidence="2">
    <location>
        <begin position="367"/>
        <end position="423"/>
    </location>
</feature>
<evidence type="ECO:0000313" key="5">
    <source>
        <dbReference type="EMBL" id="PVZ99949.1"/>
    </source>
</evidence>
<gene>
    <name evidence="5" type="ORF">BB558_004018</name>
</gene>
<dbReference type="Proteomes" id="UP000245591">
    <property type="component" value="Unassembled WGS sequence"/>
</dbReference>
<dbReference type="SUPFAM" id="SSF46689">
    <property type="entry name" value="Homeodomain-like"/>
    <property type="match status" value="2"/>
</dbReference>
<name>A0A2U1J4E4_SMIAN</name>
<dbReference type="EMBL" id="MBFU01000372">
    <property type="protein sequence ID" value="PVZ99949.1"/>
    <property type="molecule type" value="Genomic_DNA"/>
</dbReference>
<dbReference type="Pfam" id="PF13921">
    <property type="entry name" value="Myb_DNA-bind_6"/>
    <property type="match status" value="1"/>
</dbReference>
<dbReference type="Pfam" id="PF00249">
    <property type="entry name" value="Myb_DNA-binding"/>
    <property type="match status" value="1"/>
</dbReference>
<dbReference type="Gene3D" id="1.10.10.60">
    <property type="entry name" value="Homeodomain-like"/>
    <property type="match status" value="1"/>
</dbReference>
<dbReference type="CDD" id="cd00167">
    <property type="entry name" value="SANT"/>
    <property type="match status" value="1"/>
</dbReference>
<organism evidence="5 6">
    <name type="scientific">Smittium angustum</name>
    <dbReference type="NCBI Taxonomy" id="133377"/>
    <lineage>
        <taxon>Eukaryota</taxon>
        <taxon>Fungi</taxon>
        <taxon>Fungi incertae sedis</taxon>
        <taxon>Zoopagomycota</taxon>
        <taxon>Kickxellomycotina</taxon>
        <taxon>Harpellomycetes</taxon>
        <taxon>Harpellales</taxon>
        <taxon>Legeriomycetaceae</taxon>
        <taxon>Smittium</taxon>
    </lineage>
</organism>
<evidence type="ECO:0000256" key="2">
    <source>
        <dbReference type="SAM" id="MobiDB-lite"/>
    </source>
</evidence>
<feature type="compositionally biased region" description="Polar residues" evidence="2">
    <location>
        <begin position="401"/>
        <end position="419"/>
    </location>
</feature>
<dbReference type="CDD" id="cd11660">
    <property type="entry name" value="SANT_TRF"/>
    <property type="match status" value="1"/>
</dbReference>
<reference evidence="5 6" key="1">
    <citation type="journal article" date="2018" name="MBio">
        <title>Comparative Genomics Reveals the Core Gene Toolbox for the Fungus-Insect Symbiosis.</title>
        <authorList>
            <person name="Wang Y."/>
            <person name="Stata M."/>
            <person name="Wang W."/>
            <person name="Stajich J.E."/>
            <person name="White M.M."/>
            <person name="Moncalvo J.M."/>
        </authorList>
    </citation>
    <scope>NUCLEOTIDE SEQUENCE [LARGE SCALE GENOMIC DNA]</scope>
    <source>
        <strain evidence="5 6">AUS-126-30</strain>
    </source>
</reference>
<feature type="domain" description="Myb-like" evidence="3">
    <location>
        <begin position="587"/>
        <end position="641"/>
    </location>
</feature>
<dbReference type="PANTHER" id="PTHR46734">
    <property type="entry name" value="TELOMERIC REPEAT-BINDING FACTOR 1 TERF1"/>
    <property type="match status" value="1"/>
</dbReference>
<feature type="domain" description="Myb-like" evidence="3">
    <location>
        <begin position="416"/>
        <end position="467"/>
    </location>
</feature>
<dbReference type="InterPro" id="IPR052450">
    <property type="entry name" value="TRBD-Containing_Protein"/>
</dbReference>
<comment type="caution">
    <text evidence="5">The sequence shown here is derived from an EMBL/GenBank/DDBJ whole genome shotgun (WGS) entry which is preliminary data.</text>
</comment>
<sequence>MNTDNVKFNIYDFIRNPPWNKGSIVPIQFYLIVYPEAKKKRFISACSGKVEHDELGRITDFRILRGPNGFALCRFCGKETHTMYNTFCGESCVKEFSVRTRPEEVRIRLFERDKGVCASCNFPANYWFTKIFKSNSYKEVSLTLDALETEISPIWKKKTKPLRNKNNWIRNYSDGTEKCTCVTSGMFWEAAHIVDIQDGGGVCGLEGYRTLCVPCHEKESRLMDERKSLNRYHPNHINYFQSKLDNIKLKALEKSNNTFSNSIYAKNFRNYVLSKPLEIPWWVNTSNQNYSEKYIKDTNVEFDVTESLGYYTDEDISSHKFLNPKDEHFSNYDYSINPEKNNASHIYLDKKKKDIDLLKYNNTAKNTSTSDVSLKTETNSTPPRNQNPAYQYETPKPKNPLLNNKSLSITSNQSKTSPSVRHKWTQEQKIKLINLVEYHGRRWSDISTTYFKGHSPKSLSSKFDKMSQSGEIESIRNMVLNNEFEEMDSPGVSCFKRLDFDNTLEYNKNIPFTFNQLPNIKKNIKSTEQLDDDHFHEVINGYLNFEPNPLSIRNSGSDTKYKLDKSTRIRDNLNLRQEGAENKQQIHTPKKRNFWTHPETEALIDGYKKYGNNWVSIKNAYPEILRNRSNVDLKDKFRVLKKNGTIS</sequence>
<evidence type="ECO:0000256" key="1">
    <source>
        <dbReference type="ARBA" id="ARBA00023242"/>
    </source>
</evidence>
<dbReference type="PANTHER" id="PTHR46734:SF1">
    <property type="entry name" value="TELOMERIC REPEAT-BINDING FACTOR 1"/>
    <property type="match status" value="1"/>
</dbReference>
<dbReference type="InterPro" id="IPR001005">
    <property type="entry name" value="SANT/Myb"/>
</dbReference>
<proteinExistence type="predicted"/>
<dbReference type="PROSITE" id="PS50090">
    <property type="entry name" value="MYB_LIKE"/>
    <property type="match status" value="2"/>
</dbReference>
<evidence type="ECO:0008006" key="7">
    <source>
        <dbReference type="Google" id="ProtNLM"/>
    </source>
</evidence>
<accession>A0A2U1J4E4</accession>
<feature type="domain" description="HTH myb-type" evidence="4">
    <location>
        <begin position="587"/>
        <end position="645"/>
    </location>
</feature>
<dbReference type="InterPro" id="IPR009057">
    <property type="entry name" value="Homeodomain-like_sf"/>
</dbReference>
<keyword evidence="1" id="KW-0539">Nucleus</keyword>
<evidence type="ECO:0000259" key="3">
    <source>
        <dbReference type="PROSITE" id="PS50090"/>
    </source>
</evidence>
<dbReference type="SMART" id="SM00717">
    <property type="entry name" value="SANT"/>
    <property type="match status" value="2"/>
</dbReference>
<keyword evidence="6" id="KW-1185">Reference proteome</keyword>
<protein>
    <recommendedName>
        <fullName evidence="7">Myb-like domain-containing protein</fullName>
    </recommendedName>
</protein>
<dbReference type="PROSITE" id="PS51294">
    <property type="entry name" value="HTH_MYB"/>
    <property type="match status" value="1"/>
</dbReference>
<evidence type="ECO:0000313" key="6">
    <source>
        <dbReference type="Proteomes" id="UP000245591"/>
    </source>
</evidence>